<keyword evidence="4" id="KW-1185">Reference proteome</keyword>
<dbReference type="OrthoDB" id="329806at2"/>
<dbReference type="AlphaFoldDB" id="A0A1G9WX75"/>
<accession>A0A1G9WX75</accession>
<dbReference type="EMBL" id="FNHH01000027">
    <property type="protein sequence ID" value="SDM89029.1"/>
    <property type="molecule type" value="Genomic_DNA"/>
</dbReference>
<reference evidence="4" key="1">
    <citation type="submission" date="2016-10" db="EMBL/GenBank/DDBJ databases">
        <authorList>
            <person name="Varghese N."/>
            <person name="Submissions S."/>
        </authorList>
    </citation>
    <scope>NUCLEOTIDE SEQUENCE [LARGE SCALE GENOMIC DNA]</scope>
    <source>
        <strain evidence="4">DSM 24536</strain>
    </source>
</reference>
<dbReference type="InterPro" id="IPR001509">
    <property type="entry name" value="Epimerase_deHydtase"/>
</dbReference>
<protein>
    <submittedName>
        <fullName evidence="3">Nucleoside-diphosphate-sugar epimerase</fullName>
    </submittedName>
</protein>
<feature type="domain" description="NAD-dependent epimerase/dehydratase" evidence="2">
    <location>
        <begin position="4"/>
        <end position="207"/>
    </location>
</feature>
<name>A0A1G9WX75_9SPHI</name>
<dbReference type="Pfam" id="PF01370">
    <property type="entry name" value="Epimerase"/>
    <property type="match status" value="1"/>
</dbReference>
<dbReference type="InterPro" id="IPR036291">
    <property type="entry name" value="NAD(P)-bd_dom_sf"/>
</dbReference>
<evidence type="ECO:0000256" key="1">
    <source>
        <dbReference type="ARBA" id="ARBA00007637"/>
    </source>
</evidence>
<organism evidence="3 4">
    <name type="scientific">Daejeonella rubra</name>
    <dbReference type="NCBI Taxonomy" id="990371"/>
    <lineage>
        <taxon>Bacteria</taxon>
        <taxon>Pseudomonadati</taxon>
        <taxon>Bacteroidota</taxon>
        <taxon>Sphingobacteriia</taxon>
        <taxon>Sphingobacteriales</taxon>
        <taxon>Sphingobacteriaceae</taxon>
        <taxon>Daejeonella</taxon>
    </lineage>
</organism>
<dbReference type="SUPFAM" id="SSF51735">
    <property type="entry name" value="NAD(P)-binding Rossmann-fold domains"/>
    <property type="match status" value="1"/>
</dbReference>
<dbReference type="RefSeq" id="WP_090706309.1">
    <property type="nucleotide sequence ID" value="NZ_FNHH01000027.1"/>
</dbReference>
<dbReference type="STRING" id="990371.SAMN05421813_12743"/>
<evidence type="ECO:0000313" key="4">
    <source>
        <dbReference type="Proteomes" id="UP000199226"/>
    </source>
</evidence>
<evidence type="ECO:0000259" key="2">
    <source>
        <dbReference type="Pfam" id="PF01370"/>
    </source>
</evidence>
<dbReference type="Proteomes" id="UP000199226">
    <property type="component" value="Unassembled WGS sequence"/>
</dbReference>
<dbReference type="PANTHER" id="PTHR43000">
    <property type="entry name" value="DTDP-D-GLUCOSE 4,6-DEHYDRATASE-RELATED"/>
    <property type="match status" value="1"/>
</dbReference>
<comment type="similarity">
    <text evidence="1">Belongs to the NAD(P)-dependent epimerase/dehydratase family.</text>
</comment>
<proteinExistence type="inferred from homology"/>
<dbReference type="Gene3D" id="3.40.50.720">
    <property type="entry name" value="NAD(P)-binding Rossmann-like Domain"/>
    <property type="match status" value="1"/>
</dbReference>
<evidence type="ECO:0000313" key="3">
    <source>
        <dbReference type="EMBL" id="SDM89029.1"/>
    </source>
</evidence>
<gene>
    <name evidence="3" type="ORF">SAMN05421813_12743</name>
</gene>
<sequence>MGNILVSGLSGFVGINLKSYFANFGKQVRGYSLKSAVLPDLKDIDSIVHLAGKAHDLKNVSNPKEYYQVNFELTRDLYTAFLKSNVKKFIFISSVKASADIVEGVLLESDQPNPQTHYGKSKLMAEQFIQSQTLPDGKSYYILRPCMIHGPGNKGNLNLLFQFVSKGIPYPLAAFENKRSFLSVENLCFVIREIIEREDIPSGVYQVADDEALSTNELVRLIGKESKRTARLWKISPSLIKTLALLGDKFKLPLTTERLNKLVENYLVSNQKLRDVIQKDLPVAAREGIINTIRSFRTNSS</sequence>